<reference evidence="1 2" key="2">
    <citation type="journal article" date="2022" name="Mol. Ecol. Resour.">
        <title>The genomes of chicory, endive, great burdock and yacon provide insights into Asteraceae paleo-polyploidization history and plant inulin production.</title>
        <authorList>
            <person name="Fan W."/>
            <person name="Wang S."/>
            <person name="Wang H."/>
            <person name="Wang A."/>
            <person name="Jiang F."/>
            <person name="Liu H."/>
            <person name="Zhao H."/>
            <person name="Xu D."/>
            <person name="Zhang Y."/>
        </authorList>
    </citation>
    <scope>NUCLEOTIDE SEQUENCE [LARGE SCALE GENOMIC DNA]</scope>
    <source>
        <strain evidence="2">cv. Punajuju</strain>
        <tissue evidence="1">Leaves</tissue>
    </source>
</reference>
<dbReference type="Proteomes" id="UP001055811">
    <property type="component" value="Linkage Group LG06"/>
</dbReference>
<reference evidence="2" key="1">
    <citation type="journal article" date="2022" name="Mol. Ecol. Resour.">
        <title>The genomes of chicory, endive, great burdock and yacon provide insights into Asteraceae palaeo-polyploidization history and plant inulin production.</title>
        <authorList>
            <person name="Fan W."/>
            <person name="Wang S."/>
            <person name="Wang H."/>
            <person name="Wang A."/>
            <person name="Jiang F."/>
            <person name="Liu H."/>
            <person name="Zhao H."/>
            <person name="Xu D."/>
            <person name="Zhang Y."/>
        </authorList>
    </citation>
    <scope>NUCLEOTIDE SEQUENCE [LARGE SCALE GENOMIC DNA]</scope>
    <source>
        <strain evidence="2">cv. Punajuju</strain>
    </source>
</reference>
<sequence>MHSKLKSRTFKTIEFHSSSPSCCCLNEASSVSANAVLSHCFLPPIHISILSSISATTHIDSIPREER</sequence>
<gene>
    <name evidence="1" type="ORF">L2E82_34690</name>
</gene>
<protein>
    <submittedName>
        <fullName evidence="1">Uncharacterized protein</fullName>
    </submittedName>
</protein>
<dbReference type="EMBL" id="CM042014">
    <property type="protein sequence ID" value="KAI3723240.1"/>
    <property type="molecule type" value="Genomic_DNA"/>
</dbReference>
<organism evidence="1 2">
    <name type="scientific">Cichorium intybus</name>
    <name type="common">Chicory</name>
    <dbReference type="NCBI Taxonomy" id="13427"/>
    <lineage>
        <taxon>Eukaryota</taxon>
        <taxon>Viridiplantae</taxon>
        <taxon>Streptophyta</taxon>
        <taxon>Embryophyta</taxon>
        <taxon>Tracheophyta</taxon>
        <taxon>Spermatophyta</taxon>
        <taxon>Magnoliopsida</taxon>
        <taxon>eudicotyledons</taxon>
        <taxon>Gunneridae</taxon>
        <taxon>Pentapetalae</taxon>
        <taxon>asterids</taxon>
        <taxon>campanulids</taxon>
        <taxon>Asterales</taxon>
        <taxon>Asteraceae</taxon>
        <taxon>Cichorioideae</taxon>
        <taxon>Cichorieae</taxon>
        <taxon>Cichoriinae</taxon>
        <taxon>Cichorium</taxon>
    </lineage>
</organism>
<proteinExistence type="predicted"/>
<accession>A0ACB9BMJ7</accession>
<evidence type="ECO:0000313" key="2">
    <source>
        <dbReference type="Proteomes" id="UP001055811"/>
    </source>
</evidence>
<evidence type="ECO:0000313" key="1">
    <source>
        <dbReference type="EMBL" id="KAI3723240.1"/>
    </source>
</evidence>
<name>A0ACB9BMJ7_CICIN</name>
<keyword evidence="2" id="KW-1185">Reference proteome</keyword>
<comment type="caution">
    <text evidence="1">The sequence shown here is derived from an EMBL/GenBank/DDBJ whole genome shotgun (WGS) entry which is preliminary data.</text>
</comment>